<dbReference type="PANTHER" id="PTHR30518:SF2">
    <property type="entry name" value="ENDOLYTIC MUREIN TRANSGLYCOSYLASE"/>
    <property type="match status" value="1"/>
</dbReference>
<dbReference type="CDD" id="cd08010">
    <property type="entry name" value="MltG_like"/>
    <property type="match status" value="1"/>
</dbReference>
<keyword evidence="3 7" id="KW-1133">Transmembrane helix</keyword>
<comment type="subcellular location">
    <subcellularLocation>
        <location evidence="7">Cell membrane</location>
        <topology evidence="7">Single-pass membrane protein</topology>
    </subcellularLocation>
</comment>
<dbReference type="RefSeq" id="WP_125554663.1">
    <property type="nucleotide sequence ID" value="NZ_RBVX01000003.1"/>
</dbReference>
<evidence type="ECO:0000256" key="2">
    <source>
        <dbReference type="ARBA" id="ARBA00022692"/>
    </source>
</evidence>
<dbReference type="GO" id="GO:0009252">
    <property type="term" value="P:peptidoglycan biosynthetic process"/>
    <property type="evidence" value="ECO:0007669"/>
    <property type="project" value="UniProtKB-UniRule"/>
</dbReference>
<dbReference type="Gene3D" id="3.30.1490.480">
    <property type="entry name" value="Endolytic murein transglycosylase"/>
    <property type="match status" value="1"/>
</dbReference>
<evidence type="ECO:0000256" key="1">
    <source>
        <dbReference type="ARBA" id="ARBA00022475"/>
    </source>
</evidence>
<organism evidence="8 9">
    <name type="scientific">Salibacterium salarium</name>
    <dbReference type="NCBI Taxonomy" id="284579"/>
    <lineage>
        <taxon>Bacteria</taxon>
        <taxon>Bacillati</taxon>
        <taxon>Bacillota</taxon>
        <taxon>Bacilli</taxon>
        <taxon>Bacillales</taxon>
        <taxon>Bacillaceae</taxon>
    </lineage>
</organism>
<keyword evidence="6 7" id="KW-0961">Cell wall biogenesis/degradation</keyword>
<feature type="transmembrane region" description="Helical" evidence="7">
    <location>
        <begin position="23"/>
        <end position="46"/>
    </location>
</feature>
<keyword evidence="5 7" id="KW-0456">Lyase</keyword>
<dbReference type="AlphaFoldDB" id="A0A428N7T5"/>
<comment type="function">
    <text evidence="7">Functions as a peptidoglycan terminase that cleaves nascent peptidoglycan strands endolytically to terminate their elongation.</text>
</comment>
<dbReference type="Proteomes" id="UP000275076">
    <property type="component" value="Unassembled WGS sequence"/>
</dbReference>
<gene>
    <name evidence="7 8" type="primary">mltG</name>
    <name evidence="8" type="ORF">D7Z54_04550</name>
</gene>
<evidence type="ECO:0000256" key="7">
    <source>
        <dbReference type="HAMAP-Rule" id="MF_02065"/>
    </source>
</evidence>
<dbReference type="GO" id="GO:0008932">
    <property type="term" value="F:lytic endotransglycosylase activity"/>
    <property type="evidence" value="ECO:0007669"/>
    <property type="project" value="UniProtKB-UniRule"/>
</dbReference>
<keyword evidence="4 7" id="KW-0472">Membrane</keyword>
<comment type="caution">
    <text evidence="8">The sequence shown here is derived from an EMBL/GenBank/DDBJ whole genome shotgun (WGS) entry which is preliminary data.</text>
</comment>
<dbReference type="NCBIfam" id="TIGR00247">
    <property type="entry name" value="endolytic transglycosylase MltG"/>
    <property type="match status" value="1"/>
</dbReference>
<keyword evidence="2 7" id="KW-0812">Transmembrane</keyword>
<evidence type="ECO:0000313" key="8">
    <source>
        <dbReference type="EMBL" id="RSL34430.1"/>
    </source>
</evidence>
<feature type="site" description="Important for catalytic activity" evidence="7">
    <location>
        <position position="254"/>
    </location>
</feature>
<dbReference type="GO" id="GO:0071555">
    <property type="term" value="P:cell wall organization"/>
    <property type="evidence" value="ECO:0007669"/>
    <property type="project" value="UniProtKB-KW"/>
</dbReference>
<accession>A0A428N7T5</accession>
<dbReference type="EMBL" id="RBVX01000003">
    <property type="protein sequence ID" value="RSL34430.1"/>
    <property type="molecule type" value="Genomic_DNA"/>
</dbReference>
<evidence type="ECO:0000313" key="9">
    <source>
        <dbReference type="Proteomes" id="UP000275076"/>
    </source>
</evidence>
<keyword evidence="1 7" id="KW-1003">Cell membrane</keyword>
<dbReference type="HAMAP" id="MF_02065">
    <property type="entry name" value="MltG"/>
    <property type="match status" value="1"/>
</dbReference>
<evidence type="ECO:0000256" key="5">
    <source>
        <dbReference type="ARBA" id="ARBA00023239"/>
    </source>
</evidence>
<dbReference type="EC" id="4.2.2.29" evidence="7"/>
<dbReference type="PANTHER" id="PTHR30518">
    <property type="entry name" value="ENDOLYTIC MUREIN TRANSGLYCOSYLASE"/>
    <property type="match status" value="1"/>
</dbReference>
<sequence length="375" mass="43189">MENDSNKGPFKEKKNQAKVVRRIVFITLTILIVVIAAVGIGGYVYISSALDPVDEESDETKNIEIPIGSNAAAIGEILEEEEVIKNGTIFQYYVRYKNESGFQAGEYELSPSMNIDEIIQELKEGIVEQEYSVSFIIPEGTWYEDIISVISEETTHDISDIKAKLEDEEYLAELIDRHNILTEDILDEDIRYPLEGYLFPAKYEFLEEDVKISTIIERMIERTQENMVKFSEQVEENDYSPHELLTLASIVEREAREQEDRPRIAGVLYNRLDEGMRLEVDPTVSYAVGEHNYMTTNEDLESESPYNTYRFEGFPPGPIASPGSPAVEAVLNPEESDNLYFYARRSGEVIYNETYEEHREVQEQYRSEWIEAEDE</sequence>
<reference evidence="8 9" key="1">
    <citation type="submission" date="2018-10" db="EMBL/GenBank/DDBJ databases">
        <title>Draft genome sequence of Bacillus salarius IM0101, isolated from a hypersaline soil in Inner Mongolia, China.</title>
        <authorList>
            <person name="Yamprayoonswat W."/>
            <person name="Boonvisut S."/>
            <person name="Jumpathong W."/>
            <person name="Sittihan S."/>
            <person name="Ruangsuj P."/>
            <person name="Wanthongcharoen S."/>
            <person name="Thongpramul N."/>
            <person name="Pimmason S."/>
            <person name="Yu B."/>
            <person name="Yasawong M."/>
        </authorList>
    </citation>
    <scope>NUCLEOTIDE SEQUENCE [LARGE SCALE GENOMIC DNA]</scope>
    <source>
        <strain evidence="8 9">IM0101</strain>
    </source>
</reference>
<dbReference type="InterPro" id="IPR003770">
    <property type="entry name" value="MLTG-like"/>
</dbReference>
<keyword evidence="9" id="KW-1185">Reference proteome</keyword>
<comment type="catalytic activity">
    <reaction evidence="7">
        <text>a peptidoglycan chain = a peptidoglycan chain with N-acetyl-1,6-anhydromuramyl-[peptide] at the reducing end + a peptidoglycan chain with N-acetylglucosamine at the non-reducing end.</text>
        <dbReference type="EC" id="4.2.2.29"/>
    </reaction>
</comment>
<dbReference type="OrthoDB" id="9814591at2"/>
<proteinExistence type="inferred from homology"/>
<evidence type="ECO:0000256" key="3">
    <source>
        <dbReference type="ARBA" id="ARBA00022989"/>
    </source>
</evidence>
<dbReference type="GO" id="GO:0005886">
    <property type="term" value="C:plasma membrane"/>
    <property type="evidence" value="ECO:0007669"/>
    <property type="project" value="UniProtKB-SubCell"/>
</dbReference>
<name>A0A428N7T5_9BACI</name>
<evidence type="ECO:0000256" key="4">
    <source>
        <dbReference type="ARBA" id="ARBA00023136"/>
    </source>
</evidence>
<dbReference type="Pfam" id="PF02618">
    <property type="entry name" value="YceG"/>
    <property type="match status" value="1"/>
</dbReference>
<evidence type="ECO:0000256" key="6">
    <source>
        <dbReference type="ARBA" id="ARBA00023316"/>
    </source>
</evidence>
<protein>
    <recommendedName>
        <fullName evidence="7">Endolytic murein transglycosylase</fullName>
        <ecNumber evidence="7">4.2.2.29</ecNumber>
    </recommendedName>
    <alternativeName>
        <fullName evidence="7">Peptidoglycan lytic transglycosylase</fullName>
    </alternativeName>
    <alternativeName>
        <fullName evidence="7">Peptidoglycan polymerization terminase</fullName>
    </alternativeName>
</protein>
<comment type="similarity">
    <text evidence="7">Belongs to the transglycosylase MltG family.</text>
</comment>